<comment type="similarity">
    <text evidence="1">Belongs to the UPF0310 family.</text>
</comment>
<dbReference type="InterPro" id="IPR022996">
    <property type="entry name" value="UPF0310"/>
</dbReference>
<accession>A0ABU1J2R8</accession>
<proteinExistence type="inferred from homology"/>
<gene>
    <name evidence="3" type="ORF">JOC58_003720</name>
</gene>
<dbReference type="SUPFAM" id="SSF88697">
    <property type="entry name" value="PUA domain-like"/>
    <property type="match status" value="1"/>
</dbReference>
<dbReference type="InterPro" id="IPR002740">
    <property type="entry name" value="EVE_domain"/>
</dbReference>
<sequence length="185" mass="20450">MPEKVTIGSMHSAAVGGDTTATAAMPTALSHDVPDQSFSAGSSAPSYWIGVVSEAHVQRGVAGGFAQLCHGKAAPLRKMKQGDWFVYYSPRTEMKSGEPLQAFTAIGRVHDDEVYEYAMSDTFIPFRRNIDYVDCQQASIRGLLDQLSFTRDNRNWGYLFRRGQFQITADDFQLIAEAMGVEIQL</sequence>
<protein>
    <recommendedName>
        <fullName evidence="1">UPF0310 protein JOC58_003720</fullName>
    </recommendedName>
</protein>
<dbReference type="EMBL" id="JAVDQH010000018">
    <property type="protein sequence ID" value="MDR6245804.1"/>
    <property type="molecule type" value="Genomic_DNA"/>
</dbReference>
<reference evidence="3 4" key="1">
    <citation type="submission" date="2023-07" db="EMBL/GenBank/DDBJ databases">
        <title>Genomic Encyclopedia of Type Strains, Phase IV (KMG-IV): sequencing the most valuable type-strain genomes for metagenomic binning, comparative biology and taxonomic classification.</title>
        <authorList>
            <person name="Goeker M."/>
        </authorList>
    </citation>
    <scope>NUCLEOTIDE SEQUENCE [LARGE SCALE GENOMIC DNA]</scope>
    <source>
        <strain evidence="3 4">DSM 22170</strain>
    </source>
</reference>
<dbReference type="RefSeq" id="WP_229685762.1">
    <property type="nucleotide sequence ID" value="NZ_BMMB01000005.1"/>
</dbReference>
<organism evidence="3 4">
    <name type="scientific">Paenibacillus hunanensis</name>
    <dbReference type="NCBI Taxonomy" id="539262"/>
    <lineage>
        <taxon>Bacteria</taxon>
        <taxon>Bacillati</taxon>
        <taxon>Bacillota</taxon>
        <taxon>Bacilli</taxon>
        <taxon>Bacillales</taxon>
        <taxon>Paenibacillaceae</taxon>
        <taxon>Paenibacillus</taxon>
    </lineage>
</organism>
<dbReference type="NCBIfam" id="NF002616">
    <property type="entry name" value="PRK02268.1-2"/>
    <property type="match status" value="1"/>
</dbReference>
<feature type="domain" description="EVE" evidence="2">
    <location>
        <begin position="47"/>
        <end position="177"/>
    </location>
</feature>
<dbReference type="CDD" id="cd21132">
    <property type="entry name" value="EVE-like"/>
    <property type="match status" value="1"/>
</dbReference>
<evidence type="ECO:0000313" key="4">
    <source>
        <dbReference type="Proteomes" id="UP001185028"/>
    </source>
</evidence>
<comment type="caution">
    <text evidence="3">The sequence shown here is derived from an EMBL/GenBank/DDBJ whole genome shotgun (WGS) entry which is preliminary data.</text>
</comment>
<evidence type="ECO:0000259" key="2">
    <source>
        <dbReference type="Pfam" id="PF01878"/>
    </source>
</evidence>
<dbReference type="InterPro" id="IPR015947">
    <property type="entry name" value="PUA-like_sf"/>
</dbReference>
<dbReference type="Gene3D" id="3.10.590.10">
    <property type="entry name" value="ph1033 like domains"/>
    <property type="match status" value="1"/>
</dbReference>
<keyword evidence="4" id="KW-1185">Reference proteome</keyword>
<dbReference type="Proteomes" id="UP001185028">
    <property type="component" value="Unassembled WGS sequence"/>
</dbReference>
<dbReference type="Pfam" id="PF01878">
    <property type="entry name" value="EVE"/>
    <property type="match status" value="1"/>
</dbReference>
<evidence type="ECO:0000313" key="3">
    <source>
        <dbReference type="EMBL" id="MDR6245804.1"/>
    </source>
</evidence>
<dbReference type="HAMAP" id="MF_00771">
    <property type="entry name" value="UPF0310"/>
    <property type="match status" value="1"/>
</dbReference>
<name>A0ABU1J2R8_9BACL</name>
<evidence type="ECO:0000256" key="1">
    <source>
        <dbReference type="HAMAP-Rule" id="MF_00771"/>
    </source>
</evidence>